<comment type="caution">
    <text evidence="1">The sequence shown here is derived from an EMBL/GenBank/DDBJ whole genome shotgun (WGS) entry which is preliminary data.</text>
</comment>
<sequence length="113" mass="13217">MSFEIFENSIFFFILSVNMHAKFLAFWKYIINIVQIISGPCIQNSYASKVHAYKTHMHQSSANFFFVKLPKLQTNITLSFLNGIMHYKARPRSFLCPLNDYHIIIGHTIHTCE</sequence>
<evidence type="ECO:0000313" key="2">
    <source>
        <dbReference type="Proteomes" id="UP001162992"/>
    </source>
</evidence>
<protein>
    <submittedName>
        <fullName evidence="1">Uncharacterized protein</fullName>
    </submittedName>
</protein>
<proteinExistence type="predicted"/>
<organism evidence="1 2">
    <name type="scientific">Diphasiastrum complanatum</name>
    <name type="common">Issler's clubmoss</name>
    <name type="synonym">Lycopodium complanatum</name>
    <dbReference type="NCBI Taxonomy" id="34168"/>
    <lineage>
        <taxon>Eukaryota</taxon>
        <taxon>Viridiplantae</taxon>
        <taxon>Streptophyta</taxon>
        <taxon>Embryophyta</taxon>
        <taxon>Tracheophyta</taxon>
        <taxon>Lycopodiopsida</taxon>
        <taxon>Lycopodiales</taxon>
        <taxon>Lycopodiaceae</taxon>
        <taxon>Lycopodioideae</taxon>
        <taxon>Diphasiastrum</taxon>
    </lineage>
</organism>
<evidence type="ECO:0000313" key="1">
    <source>
        <dbReference type="EMBL" id="KAJ7563468.1"/>
    </source>
</evidence>
<accession>A0ACC2EAS6</accession>
<name>A0ACC2EAS6_DIPCM</name>
<dbReference type="EMBL" id="CM055094">
    <property type="protein sequence ID" value="KAJ7563468.1"/>
    <property type="molecule type" value="Genomic_DNA"/>
</dbReference>
<reference evidence="2" key="1">
    <citation type="journal article" date="2024" name="Proc. Natl. Acad. Sci. U.S.A.">
        <title>Extraordinary preservation of gene collinearity over three hundred million years revealed in homosporous lycophytes.</title>
        <authorList>
            <person name="Li C."/>
            <person name="Wickell D."/>
            <person name="Kuo L.Y."/>
            <person name="Chen X."/>
            <person name="Nie B."/>
            <person name="Liao X."/>
            <person name="Peng D."/>
            <person name="Ji J."/>
            <person name="Jenkins J."/>
            <person name="Williams M."/>
            <person name="Shu S."/>
            <person name="Plott C."/>
            <person name="Barry K."/>
            <person name="Rajasekar S."/>
            <person name="Grimwood J."/>
            <person name="Han X."/>
            <person name="Sun S."/>
            <person name="Hou Z."/>
            <person name="He W."/>
            <person name="Dai G."/>
            <person name="Sun C."/>
            <person name="Schmutz J."/>
            <person name="Leebens-Mack J.H."/>
            <person name="Li F.W."/>
            <person name="Wang L."/>
        </authorList>
    </citation>
    <scope>NUCLEOTIDE SEQUENCE [LARGE SCALE GENOMIC DNA]</scope>
    <source>
        <strain evidence="2">cv. PW_Plant_1</strain>
    </source>
</reference>
<gene>
    <name evidence="1" type="ORF">O6H91_03G111500</name>
</gene>
<keyword evidence="2" id="KW-1185">Reference proteome</keyword>
<dbReference type="Proteomes" id="UP001162992">
    <property type="component" value="Chromosome 3"/>
</dbReference>